<feature type="transmembrane region" description="Helical" evidence="1">
    <location>
        <begin position="32"/>
        <end position="54"/>
    </location>
</feature>
<evidence type="ECO:0000256" key="1">
    <source>
        <dbReference type="SAM" id="Phobius"/>
    </source>
</evidence>
<dbReference type="EMBL" id="GL385396">
    <property type="protein sequence ID" value="EJT79725.1"/>
    <property type="molecule type" value="Genomic_DNA"/>
</dbReference>
<keyword evidence="1" id="KW-1133">Transmembrane helix</keyword>
<keyword evidence="4" id="KW-1185">Reference proteome</keyword>
<keyword evidence="1" id="KW-0472">Membrane</keyword>
<evidence type="ECO:0000313" key="4">
    <source>
        <dbReference type="Proteomes" id="UP000006039"/>
    </source>
</evidence>
<dbReference type="EnsemblFungi" id="EJT79725">
    <property type="protein sequence ID" value="EJT79725"/>
    <property type="gene ID" value="GGTG_04809"/>
</dbReference>
<evidence type="ECO:0000313" key="3">
    <source>
        <dbReference type="EnsemblFungi" id="EJT79725"/>
    </source>
</evidence>
<dbReference type="VEuPathDB" id="FungiDB:GGTG_04809"/>
<reference evidence="3" key="5">
    <citation type="submission" date="2018-04" db="UniProtKB">
        <authorList>
            <consortium name="EnsemblFungi"/>
        </authorList>
    </citation>
    <scope>IDENTIFICATION</scope>
    <source>
        <strain evidence="3">R3-111a-1</strain>
    </source>
</reference>
<keyword evidence="1" id="KW-0812">Transmembrane</keyword>
<name>J3NU54_GAET3</name>
<proteinExistence type="predicted"/>
<protein>
    <submittedName>
        <fullName evidence="2 3">Uncharacterized protein</fullName>
    </submittedName>
</protein>
<dbReference type="HOGENOM" id="CLU_1970710_0_0_1"/>
<feature type="transmembrane region" description="Helical" evidence="1">
    <location>
        <begin position="66"/>
        <end position="88"/>
    </location>
</feature>
<dbReference type="GeneID" id="20345267"/>
<sequence length="127" mass="14873">MLYCFFKYLCALFYMLQKAFNKFKSNVSYKNGFRLIGFAAFLSVRFWALFISVINKSNFFEPFKFALLETVIFRFVKNLTNAFGAFLLKFSKKAEKKKFAAIITVFEHKLKNPSLNSIVKSGLKCFF</sequence>
<dbReference type="RefSeq" id="XP_009220870.1">
    <property type="nucleotide sequence ID" value="XM_009222606.1"/>
</dbReference>
<reference evidence="3" key="4">
    <citation type="journal article" date="2015" name="G3 (Bethesda)">
        <title>Genome sequences of three phytopathogenic species of the Magnaporthaceae family of fungi.</title>
        <authorList>
            <person name="Okagaki L.H."/>
            <person name="Nunes C.C."/>
            <person name="Sailsbery J."/>
            <person name="Clay B."/>
            <person name="Brown D."/>
            <person name="John T."/>
            <person name="Oh Y."/>
            <person name="Young N."/>
            <person name="Fitzgerald M."/>
            <person name="Haas B.J."/>
            <person name="Zeng Q."/>
            <person name="Young S."/>
            <person name="Adiconis X."/>
            <person name="Fan L."/>
            <person name="Levin J.Z."/>
            <person name="Mitchell T.K."/>
            <person name="Okubara P.A."/>
            <person name="Farman M.L."/>
            <person name="Kohn L.M."/>
            <person name="Birren B."/>
            <person name="Ma L.-J."/>
            <person name="Dean R.A."/>
        </authorList>
    </citation>
    <scope>NUCLEOTIDE SEQUENCE</scope>
    <source>
        <strain evidence="3">R3-111a-1</strain>
    </source>
</reference>
<evidence type="ECO:0000313" key="2">
    <source>
        <dbReference type="EMBL" id="EJT79725.1"/>
    </source>
</evidence>
<reference evidence="2" key="2">
    <citation type="submission" date="2010-07" db="EMBL/GenBank/DDBJ databases">
        <authorList>
            <consortium name="The Broad Institute Genome Sequencing Platform"/>
            <consortium name="Broad Institute Genome Sequencing Center for Infectious Disease"/>
            <person name="Ma L.-J."/>
            <person name="Dead R."/>
            <person name="Young S."/>
            <person name="Zeng Q."/>
            <person name="Koehrsen M."/>
            <person name="Alvarado L."/>
            <person name="Berlin A."/>
            <person name="Chapman S.B."/>
            <person name="Chen Z."/>
            <person name="Freedman E."/>
            <person name="Gellesch M."/>
            <person name="Goldberg J."/>
            <person name="Griggs A."/>
            <person name="Gujja S."/>
            <person name="Heilman E.R."/>
            <person name="Heiman D."/>
            <person name="Hepburn T."/>
            <person name="Howarth C."/>
            <person name="Jen D."/>
            <person name="Larson L."/>
            <person name="Mehta T."/>
            <person name="Neiman D."/>
            <person name="Pearson M."/>
            <person name="Roberts A."/>
            <person name="Saif S."/>
            <person name="Shea T."/>
            <person name="Shenoy N."/>
            <person name="Sisk P."/>
            <person name="Stolte C."/>
            <person name="Sykes S."/>
            <person name="Walk T."/>
            <person name="White J."/>
            <person name="Yandava C."/>
            <person name="Haas B."/>
            <person name="Nusbaum C."/>
            <person name="Birren B."/>
        </authorList>
    </citation>
    <scope>NUCLEOTIDE SEQUENCE</scope>
    <source>
        <strain evidence="2">R3-111a-1</strain>
    </source>
</reference>
<gene>
    <name evidence="3" type="primary">20345267</name>
    <name evidence="2" type="ORF">GGTG_04809</name>
</gene>
<accession>J3NU54</accession>
<dbReference type="AlphaFoldDB" id="J3NU54"/>
<reference evidence="4" key="1">
    <citation type="submission" date="2010-07" db="EMBL/GenBank/DDBJ databases">
        <title>The genome sequence of Gaeumannomyces graminis var. tritici strain R3-111a-1.</title>
        <authorList>
            <consortium name="The Broad Institute Genome Sequencing Platform"/>
            <person name="Ma L.-J."/>
            <person name="Dead R."/>
            <person name="Young S."/>
            <person name="Zeng Q."/>
            <person name="Koehrsen M."/>
            <person name="Alvarado L."/>
            <person name="Berlin A."/>
            <person name="Chapman S.B."/>
            <person name="Chen Z."/>
            <person name="Freedman E."/>
            <person name="Gellesch M."/>
            <person name="Goldberg J."/>
            <person name="Griggs A."/>
            <person name="Gujja S."/>
            <person name="Heilman E.R."/>
            <person name="Heiman D."/>
            <person name="Hepburn T."/>
            <person name="Howarth C."/>
            <person name="Jen D."/>
            <person name="Larson L."/>
            <person name="Mehta T."/>
            <person name="Neiman D."/>
            <person name="Pearson M."/>
            <person name="Roberts A."/>
            <person name="Saif S."/>
            <person name="Shea T."/>
            <person name="Shenoy N."/>
            <person name="Sisk P."/>
            <person name="Stolte C."/>
            <person name="Sykes S."/>
            <person name="Walk T."/>
            <person name="White J."/>
            <person name="Yandava C."/>
            <person name="Haas B."/>
            <person name="Nusbaum C."/>
            <person name="Birren B."/>
        </authorList>
    </citation>
    <scope>NUCLEOTIDE SEQUENCE [LARGE SCALE GENOMIC DNA]</scope>
    <source>
        <strain evidence="4">R3-111a-1</strain>
    </source>
</reference>
<organism evidence="2">
    <name type="scientific">Gaeumannomyces tritici (strain R3-111a-1)</name>
    <name type="common">Wheat and barley take-all root rot fungus</name>
    <name type="synonym">Gaeumannomyces graminis var. tritici</name>
    <dbReference type="NCBI Taxonomy" id="644352"/>
    <lineage>
        <taxon>Eukaryota</taxon>
        <taxon>Fungi</taxon>
        <taxon>Dikarya</taxon>
        <taxon>Ascomycota</taxon>
        <taxon>Pezizomycotina</taxon>
        <taxon>Sordariomycetes</taxon>
        <taxon>Sordariomycetidae</taxon>
        <taxon>Magnaporthales</taxon>
        <taxon>Magnaporthaceae</taxon>
        <taxon>Gaeumannomyces</taxon>
    </lineage>
</organism>
<reference evidence="2" key="3">
    <citation type="submission" date="2010-09" db="EMBL/GenBank/DDBJ databases">
        <title>Annotation of Gaeumannomyces graminis var. tritici R3-111a-1.</title>
        <authorList>
            <consortium name="The Broad Institute Genome Sequencing Platform"/>
            <person name="Ma L.-J."/>
            <person name="Dead R."/>
            <person name="Young S.K."/>
            <person name="Zeng Q."/>
            <person name="Gargeya S."/>
            <person name="Fitzgerald M."/>
            <person name="Haas B."/>
            <person name="Abouelleil A."/>
            <person name="Alvarado L."/>
            <person name="Arachchi H.M."/>
            <person name="Berlin A."/>
            <person name="Brown A."/>
            <person name="Chapman S.B."/>
            <person name="Chen Z."/>
            <person name="Dunbar C."/>
            <person name="Freedman E."/>
            <person name="Gearin G."/>
            <person name="Gellesch M."/>
            <person name="Goldberg J."/>
            <person name="Griggs A."/>
            <person name="Gujja S."/>
            <person name="Heiman D."/>
            <person name="Howarth C."/>
            <person name="Larson L."/>
            <person name="Lui A."/>
            <person name="MacDonald P.J.P."/>
            <person name="Mehta T."/>
            <person name="Montmayeur A."/>
            <person name="Murphy C."/>
            <person name="Neiman D."/>
            <person name="Pearson M."/>
            <person name="Priest M."/>
            <person name="Roberts A."/>
            <person name="Saif S."/>
            <person name="Shea T."/>
            <person name="Shenoy N."/>
            <person name="Sisk P."/>
            <person name="Stolte C."/>
            <person name="Sykes S."/>
            <person name="Yandava C."/>
            <person name="Wortman J."/>
            <person name="Nusbaum C."/>
            <person name="Birren B."/>
        </authorList>
    </citation>
    <scope>NUCLEOTIDE SEQUENCE</scope>
    <source>
        <strain evidence="2">R3-111a-1</strain>
    </source>
</reference>
<dbReference type="Proteomes" id="UP000006039">
    <property type="component" value="Unassembled WGS sequence"/>
</dbReference>